<evidence type="ECO:0000256" key="5">
    <source>
        <dbReference type="ARBA" id="ARBA00023136"/>
    </source>
</evidence>
<feature type="transmembrane region" description="Helical" evidence="6">
    <location>
        <begin position="41"/>
        <end position="63"/>
    </location>
</feature>
<dbReference type="InterPro" id="IPR002528">
    <property type="entry name" value="MATE_fam"/>
</dbReference>
<feature type="transmembrane region" description="Helical" evidence="6">
    <location>
        <begin position="402"/>
        <end position="423"/>
    </location>
</feature>
<keyword evidence="5 6" id="KW-0472">Membrane</keyword>
<dbReference type="EMBL" id="WPIN01000008">
    <property type="protein sequence ID" value="MVM32536.1"/>
    <property type="molecule type" value="Genomic_DNA"/>
</dbReference>
<dbReference type="PANTHER" id="PTHR30250">
    <property type="entry name" value="PST FAMILY PREDICTED COLANIC ACID TRANSPORTER"/>
    <property type="match status" value="1"/>
</dbReference>
<feature type="transmembrane region" description="Helical" evidence="6">
    <location>
        <begin position="157"/>
        <end position="178"/>
    </location>
</feature>
<evidence type="ECO:0008006" key="9">
    <source>
        <dbReference type="Google" id="ProtNLM"/>
    </source>
</evidence>
<feature type="transmembrane region" description="Helical" evidence="6">
    <location>
        <begin position="184"/>
        <end position="201"/>
    </location>
</feature>
<dbReference type="Proteomes" id="UP000436006">
    <property type="component" value="Unassembled WGS sequence"/>
</dbReference>
<comment type="caution">
    <text evidence="7">The sequence shown here is derived from an EMBL/GenBank/DDBJ whole genome shotgun (WGS) entry which is preliminary data.</text>
</comment>
<keyword evidence="4 6" id="KW-1133">Transmembrane helix</keyword>
<keyword evidence="8" id="KW-1185">Reference proteome</keyword>
<protein>
    <recommendedName>
        <fullName evidence="9">Na+-driven multidrug efflux pump</fullName>
    </recommendedName>
</protein>
<name>A0A7K1SG45_9BACT</name>
<feature type="transmembrane region" description="Helical" evidence="6">
    <location>
        <begin position="435"/>
        <end position="457"/>
    </location>
</feature>
<evidence type="ECO:0000313" key="8">
    <source>
        <dbReference type="Proteomes" id="UP000436006"/>
    </source>
</evidence>
<dbReference type="InterPro" id="IPR050833">
    <property type="entry name" value="Poly_Biosynth_Transport"/>
</dbReference>
<feature type="transmembrane region" description="Helical" evidence="6">
    <location>
        <begin position="343"/>
        <end position="364"/>
    </location>
</feature>
<keyword evidence="3 6" id="KW-0812">Transmembrane</keyword>
<dbReference type="GO" id="GO:0042910">
    <property type="term" value="F:xenobiotic transmembrane transporter activity"/>
    <property type="evidence" value="ECO:0007669"/>
    <property type="project" value="InterPro"/>
</dbReference>
<dbReference type="GO" id="GO:0005886">
    <property type="term" value="C:plasma membrane"/>
    <property type="evidence" value="ECO:0007669"/>
    <property type="project" value="UniProtKB-SubCell"/>
</dbReference>
<evidence type="ECO:0000256" key="6">
    <source>
        <dbReference type="SAM" id="Phobius"/>
    </source>
</evidence>
<evidence type="ECO:0000313" key="7">
    <source>
        <dbReference type="EMBL" id="MVM32536.1"/>
    </source>
</evidence>
<feature type="transmembrane region" description="Helical" evidence="6">
    <location>
        <begin position="123"/>
        <end position="145"/>
    </location>
</feature>
<dbReference type="PANTHER" id="PTHR30250:SF26">
    <property type="entry name" value="PSMA PROTEIN"/>
    <property type="match status" value="1"/>
</dbReference>
<proteinExistence type="predicted"/>
<sequence>MQAANRVIFNTGITYARAIVTSIISLYATRLLLNALGTSDFGLYNVVGSMIAMLAFLNAAMTTSTQRYLSYNIGTGSIENVKKIFANSVVIHFAIGILLALIIEAIGIYLIKNQLKIDPDKVTIAMYILHFVVVSTFITIISVPYDAVINAHENMTFLAIVSTIDSLLKLIIAGSIFLLNNDRLFYYGLFTMLSAIVLRIIKRVYTKKKYEDCNVNVLKAYNKSQIKELTSFAGWSLFGSLCSVARNQGVAIVLNLFYTTVVNAAYGIANQINSQLMFFSQTMMSAMRPQIMKSEGANNRDKMIRLALTANQFSFYLFTFFALPIFFEMPFVLKLWLKNVPAYTVEFCRSIILLTMMNQLNMGLMTAVQAIGRIKVYQLVAGGIQLLTLPIGIVFLKFHYPPYSITLVSFALEGLSTLFRVFYFQYLTGYSATKYFKSVIFNSFMSLLPSVILVYFVQQHFTNNNWQSLITISLVSSISYSIFIYLIGLSKNDKEMLKQLFDSIKKKFMTKVYVINNG</sequence>
<feature type="transmembrane region" description="Helical" evidence="6">
    <location>
        <begin position="84"/>
        <end position="111"/>
    </location>
</feature>
<organism evidence="7 8">
    <name type="scientific">Spirosoma arboris</name>
    <dbReference type="NCBI Taxonomy" id="2682092"/>
    <lineage>
        <taxon>Bacteria</taxon>
        <taxon>Pseudomonadati</taxon>
        <taxon>Bacteroidota</taxon>
        <taxon>Cytophagia</taxon>
        <taxon>Cytophagales</taxon>
        <taxon>Cytophagaceae</taxon>
        <taxon>Spirosoma</taxon>
    </lineage>
</organism>
<dbReference type="RefSeq" id="WP_157587268.1">
    <property type="nucleotide sequence ID" value="NZ_WPIN01000008.1"/>
</dbReference>
<reference evidence="7 8" key="1">
    <citation type="submission" date="2019-12" db="EMBL/GenBank/DDBJ databases">
        <title>Spirosoma sp. HMF4905 genome sequencing and assembly.</title>
        <authorList>
            <person name="Kang H."/>
            <person name="Cha I."/>
            <person name="Kim H."/>
            <person name="Joh K."/>
        </authorList>
    </citation>
    <scope>NUCLEOTIDE SEQUENCE [LARGE SCALE GENOMIC DNA]</scope>
    <source>
        <strain evidence="7 8">HMF4905</strain>
    </source>
</reference>
<dbReference type="Pfam" id="PF01554">
    <property type="entry name" value="MatE"/>
    <property type="match status" value="1"/>
</dbReference>
<evidence type="ECO:0000256" key="3">
    <source>
        <dbReference type="ARBA" id="ARBA00022692"/>
    </source>
</evidence>
<dbReference type="AlphaFoldDB" id="A0A7K1SG45"/>
<evidence type="ECO:0000256" key="1">
    <source>
        <dbReference type="ARBA" id="ARBA00004651"/>
    </source>
</evidence>
<dbReference type="GO" id="GO:0015297">
    <property type="term" value="F:antiporter activity"/>
    <property type="evidence" value="ECO:0007669"/>
    <property type="project" value="InterPro"/>
</dbReference>
<evidence type="ECO:0000256" key="4">
    <source>
        <dbReference type="ARBA" id="ARBA00022989"/>
    </source>
</evidence>
<feature type="transmembrane region" description="Helical" evidence="6">
    <location>
        <begin position="469"/>
        <end position="489"/>
    </location>
</feature>
<comment type="subcellular location">
    <subcellularLocation>
        <location evidence="1">Cell membrane</location>
        <topology evidence="1">Multi-pass membrane protein</topology>
    </subcellularLocation>
</comment>
<keyword evidence="2" id="KW-1003">Cell membrane</keyword>
<feature type="transmembrane region" description="Helical" evidence="6">
    <location>
        <begin position="376"/>
        <end position="396"/>
    </location>
</feature>
<feature type="transmembrane region" description="Helical" evidence="6">
    <location>
        <begin position="313"/>
        <end position="337"/>
    </location>
</feature>
<evidence type="ECO:0000256" key="2">
    <source>
        <dbReference type="ARBA" id="ARBA00022475"/>
    </source>
</evidence>
<feature type="transmembrane region" description="Helical" evidence="6">
    <location>
        <begin position="7"/>
        <end position="29"/>
    </location>
</feature>
<accession>A0A7K1SG45</accession>
<gene>
    <name evidence="7" type="ORF">GO755_21020</name>
</gene>